<organism evidence="10 11">
    <name type="scientific">Aliiglaciecola lipolytica E3</name>
    <dbReference type="NCBI Taxonomy" id="1127673"/>
    <lineage>
        <taxon>Bacteria</taxon>
        <taxon>Pseudomonadati</taxon>
        <taxon>Pseudomonadota</taxon>
        <taxon>Gammaproteobacteria</taxon>
        <taxon>Alteromonadales</taxon>
        <taxon>Alteromonadaceae</taxon>
        <taxon>Aliiglaciecola</taxon>
    </lineage>
</organism>
<evidence type="ECO:0000256" key="1">
    <source>
        <dbReference type="ARBA" id="ARBA00022679"/>
    </source>
</evidence>
<protein>
    <recommendedName>
        <fullName evidence="7">Bifunctional glutamine synthetase adenylyltransferase/adenylyl-removing enzyme</fullName>
    </recommendedName>
    <alternativeName>
        <fullName evidence="7">ATP:glutamine synthetase adenylyltransferase</fullName>
    </alternativeName>
    <alternativeName>
        <fullName evidence="7">ATase</fullName>
    </alternativeName>
    <domain>
        <recommendedName>
            <fullName evidence="7">Glutamine synthetase adenylyl-L-tyrosine phosphorylase</fullName>
            <ecNumber evidence="7">2.7.7.89</ecNumber>
        </recommendedName>
        <alternativeName>
            <fullName evidence="7">Adenylyl removase</fullName>
            <shortName evidence="7">AR</shortName>
            <shortName evidence="7">AT-N</shortName>
        </alternativeName>
    </domain>
    <domain>
        <recommendedName>
            <fullName evidence="7">Glutamine synthetase adenylyl transferase</fullName>
            <ecNumber evidence="7">2.7.7.42</ecNumber>
        </recommendedName>
        <alternativeName>
            <fullName evidence="7">Adenylyl transferase</fullName>
            <shortName evidence="7">AT</shortName>
            <shortName evidence="7">AT-C</shortName>
        </alternativeName>
    </domain>
</protein>
<feature type="domain" description="Glutamate-ammonia ligase adenylyltransferase repeated" evidence="8">
    <location>
        <begin position="577"/>
        <end position="824"/>
    </location>
</feature>
<reference evidence="10 11" key="1">
    <citation type="journal article" date="2017" name="Antonie Van Leeuwenhoek">
        <title>Rhizobium rhizosphaerae sp. nov., a novel species isolated from rice rhizosphere.</title>
        <authorList>
            <person name="Zhao J.J."/>
            <person name="Zhang J."/>
            <person name="Zhang R.J."/>
            <person name="Zhang C.W."/>
            <person name="Yin H.Q."/>
            <person name="Zhang X.X."/>
        </authorList>
    </citation>
    <scope>NUCLEOTIDE SEQUENCE [LARGE SCALE GENOMIC DNA]</scope>
    <source>
        <strain evidence="10 11">E3</strain>
    </source>
</reference>
<dbReference type="GO" id="GO:0000287">
    <property type="term" value="F:magnesium ion binding"/>
    <property type="evidence" value="ECO:0007669"/>
    <property type="project" value="UniProtKB-UniRule"/>
</dbReference>
<dbReference type="GO" id="GO:0016874">
    <property type="term" value="F:ligase activity"/>
    <property type="evidence" value="ECO:0007669"/>
    <property type="project" value="UniProtKB-KW"/>
</dbReference>
<dbReference type="eggNOG" id="COG1391">
    <property type="taxonomic scope" value="Bacteria"/>
</dbReference>
<keyword evidence="3 7" id="KW-0547">Nucleotide-binding</keyword>
<evidence type="ECO:0000259" key="8">
    <source>
        <dbReference type="Pfam" id="PF03710"/>
    </source>
</evidence>
<evidence type="ECO:0000259" key="9">
    <source>
        <dbReference type="Pfam" id="PF08335"/>
    </source>
</evidence>
<dbReference type="FunFam" id="3.30.460.10:FF:000009">
    <property type="entry name" value="Bifunctional glutamine synthetase adenylyltransferase/adenylyl-removing enzyme"/>
    <property type="match status" value="1"/>
</dbReference>
<dbReference type="Gene3D" id="1.20.120.330">
    <property type="entry name" value="Nucleotidyltransferases domain 2"/>
    <property type="match status" value="2"/>
</dbReference>
<dbReference type="SUPFAM" id="SSF81593">
    <property type="entry name" value="Nucleotidyltransferase substrate binding subunit/domain"/>
    <property type="match status" value="2"/>
</dbReference>
<feature type="domain" description="PII-uridylyltransferase/Glutamine-synthetase adenylyltransferase" evidence="9">
    <location>
        <begin position="850"/>
        <end position="942"/>
    </location>
</feature>
<dbReference type="PANTHER" id="PTHR30621:SF0">
    <property type="entry name" value="BIFUNCTIONAL GLUTAMINE SYNTHETASE ADENYLYLTRANSFERASE_ADENYLYL-REMOVING ENZYME"/>
    <property type="match status" value="1"/>
</dbReference>
<dbReference type="AlphaFoldDB" id="K6YPV7"/>
<sequence>MIIQDNINSVAIMNTSYTLVNKATEKNWQQLCQISSIDQQPEQIKQQIQLLLGLSDFIADSLLSDVNNLLPLINVLENPTQPFEYTKWLSAKLESVTSEAELLNCLRVFRKQQMLAIAALDLLNLQTIEYSLSLTSELADTLINGAYSWLYTNFCERYGTPMGEFGPQPLLILGMGKLGGKELNYSSDIDLIFCYPSKGEIENGKKTLEHQQFFSRLAQRLIHALNHTNYQGQVFRVDMRLRPLGESGPLVMHMAAFEDYYQEQGREWERYAMVKARILNDSSPYAEELYDVLKPFVYRRYLDYSAIDSLRDMKSLINQEVRRRGLTNNIKLGSGGIREVEFIAQSFQLIKGGRERQLQHPNLIYILKQLTELDLLPEEESQHLTQSYLFLRKVEHCLQQFADKQTQVLPDNPLDEERLSLVMECDNYQQLKEMLNQHCEWINQQFQMLIGDNPNETDDEELTHLSGFLDAWKLDLSVEEITDLFDHLGTNETASLLAKHIKELKSQVEKKHPSQKALVALNTLVPQLLANIVALDESSLDGTELSVLLERITYILLTVLRRTTYLQLLVENQGAQQQLVRLCHASPWIAEQIAKYPILLDELLNPQLLYNPTKLQDYPDELRQSLLRVEPDDLELQMETLRQFKQIQHLKVAAADVTGVLPIMKVSDHLTYLAEAIITEVVNMAWEHMKQKYGVPQGCTEEDKKFAVIGYGKLGGIELGYGSDLDLVFVHECDSQSITDGTKSIEANQFYTKLAQRIMHLFMTKTPSGQLYEIDMRLRPSGNAGLLVCHVNGFEQYQQEEAWTWEHQALVRARVVYATPIFSKHIETIRRNILCRHREENTLQQDVSQMRHKMREHLNKGDKDWLDVKQDAGAMADIEFLVQFWVLNNAKSLPEIADWSDNVRLLESLCKANYISAAHKQQLLDAYLDYRNRSHRLTLLKKDNLVDKSQYSEHQHNVKQIWDATFQQE</sequence>
<comment type="catalytic activity">
    <reaction evidence="7">
        <text>[glutamine synthetase]-O(4)-(5'-adenylyl)-L-tyrosine + phosphate = [glutamine synthetase]-L-tyrosine + ADP</text>
        <dbReference type="Rhea" id="RHEA:43716"/>
        <dbReference type="Rhea" id="RHEA-COMP:10660"/>
        <dbReference type="Rhea" id="RHEA-COMP:10661"/>
        <dbReference type="ChEBI" id="CHEBI:43474"/>
        <dbReference type="ChEBI" id="CHEBI:46858"/>
        <dbReference type="ChEBI" id="CHEBI:83624"/>
        <dbReference type="ChEBI" id="CHEBI:456216"/>
        <dbReference type="EC" id="2.7.7.89"/>
    </reaction>
</comment>
<accession>K6YPV7</accession>
<dbReference type="GO" id="GO:0005524">
    <property type="term" value="F:ATP binding"/>
    <property type="evidence" value="ECO:0007669"/>
    <property type="project" value="UniProtKB-UniRule"/>
</dbReference>
<evidence type="ECO:0000256" key="3">
    <source>
        <dbReference type="ARBA" id="ARBA00022741"/>
    </source>
</evidence>
<dbReference type="Pfam" id="PF08335">
    <property type="entry name" value="GlnD_UR_UTase"/>
    <property type="match status" value="2"/>
</dbReference>
<dbReference type="InterPro" id="IPR023057">
    <property type="entry name" value="GlnE"/>
</dbReference>
<feature type="domain" description="PII-uridylyltransferase/Glutamine-synthetase adenylyltransferase" evidence="9">
    <location>
        <begin position="311"/>
        <end position="450"/>
    </location>
</feature>
<dbReference type="STRING" id="1127673.GLIP_0684"/>
<dbReference type="EC" id="2.7.7.89" evidence="7"/>
<dbReference type="InterPro" id="IPR005190">
    <property type="entry name" value="GlnE_rpt_dom"/>
</dbReference>
<dbReference type="InterPro" id="IPR013546">
    <property type="entry name" value="PII_UdlTrfase/GS_AdlTrfase"/>
</dbReference>
<feature type="domain" description="Glutamate-ammonia ligase adenylyltransferase repeated" evidence="8">
    <location>
        <begin position="46"/>
        <end position="283"/>
    </location>
</feature>
<dbReference type="CDD" id="cd05401">
    <property type="entry name" value="NT_GlnE_GlnD_like"/>
    <property type="match status" value="2"/>
</dbReference>
<dbReference type="SUPFAM" id="SSF81301">
    <property type="entry name" value="Nucleotidyltransferase"/>
    <property type="match status" value="2"/>
</dbReference>
<keyword evidence="5 7" id="KW-0460">Magnesium</keyword>
<evidence type="ECO:0000256" key="2">
    <source>
        <dbReference type="ARBA" id="ARBA00022695"/>
    </source>
</evidence>
<evidence type="ECO:0000256" key="7">
    <source>
        <dbReference type="HAMAP-Rule" id="MF_00802"/>
    </source>
</evidence>
<feature type="region of interest" description="Adenylyl removase" evidence="7">
    <location>
        <begin position="1"/>
        <end position="455"/>
    </location>
</feature>
<comment type="cofactor">
    <cofactor evidence="7">
        <name>Mg(2+)</name>
        <dbReference type="ChEBI" id="CHEBI:18420"/>
    </cofactor>
</comment>
<evidence type="ECO:0000313" key="11">
    <source>
        <dbReference type="Proteomes" id="UP000006334"/>
    </source>
</evidence>
<keyword evidence="6 7" id="KW-0511">Multifunctional enzyme</keyword>
<name>K6YPV7_9ALTE</name>
<evidence type="ECO:0000256" key="4">
    <source>
        <dbReference type="ARBA" id="ARBA00022840"/>
    </source>
</evidence>
<dbReference type="EC" id="2.7.7.42" evidence="7"/>
<dbReference type="EMBL" id="BAEN01000018">
    <property type="protein sequence ID" value="GAC13330.1"/>
    <property type="molecule type" value="Genomic_DNA"/>
</dbReference>
<dbReference type="NCBIfam" id="NF008292">
    <property type="entry name" value="PRK11072.1"/>
    <property type="match status" value="1"/>
</dbReference>
<dbReference type="Pfam" id="PF03710">
    <property type="entry name" value="GlnE"/>
    <property type="match status" value="2"/>
</dbReference>
<keyword evidence="4 7" id="KW-0067">ATP-binding</keyword>
<dbReference type="HAMAP" id="MF_00802">
    <property type="entry name" value="GlnE"/>
    <property type="match status" value="1"/>
</dbReference>
<evidence type="ECO:0000313" key="10">
    <source>
        <dbReference type="EMBL" id="GAC13330.1"/>
    </source>
</evidence>
<dbReference type="Gene3D" id="1.20.120.1510">
    <property type="match status" value="1"/>
</dbReference>
<proteinExistence type="inferred from homology"/>
<comment type="similarity">
    <text evidence="7">Belongs to the GlnE family.</text>
</comment>
<keyword evidence="2 7" id="KW-0548">Nucleotidyltransferase</keyword>
<comment type="caution">
    <text evidence="10">The sequence shown here is derived from an EMBL/GenBank/DDBJ whole genome shotgun (WGS) entry which is preliminary data.</text>
</comment>
<dbReference type="GO" id="GO:0047388">
    <property type="term" value="F:[glutamine synthetase]-adenylyl-L-tyrosine phosphorylase activity"/>
    <property type="evidence" value="ECO:0007669"/>
    <property type="project" value="UniProtKB-EC"/>
</dbReference>
<keyword evidence="10" id="KW-0436">Ligase</keyword>
<dbReference type="PANTHER" id="PTHR30621">
    <property type="entry name" value="GLUTAMINE SYNTHETASE ADENYLYLTRANSFERASE"/>
    <property type="match status" value="1"/>
</dbReference>
<comment type="function">
    <text evidence="7">Involved in the regulation of glutamine synthetase GlnA, a key enzyme in the process to assimilate ammonia. When cellular nitrogen levels are high, the C-terminal adenylyl transferase (AT) inactivates GlnA by covalent transfer of an adenylyl group from ATP to specific tyrosine residue of GlnA, thus reducing its activity. Conversely, when nitrogen levels are low, the N-terminal adenylyl removase (AR) activates GlnA by removing the adenylyl group by phosphorolysis, increasing its activity. The regulatory region of GlnE binds the signal transduction protein PII (GlnB) which indicates the nitrogen status of the cell.</text>
</comment>
<keyword evidence="1 7" id="KW-0808">Transferase</keyword>
<gene>
    <name evidence="7 10" type="primary">glnE</name>
    <name evidence="10" type="ORF">GLIP_0684</name>
</gene>
<dbReference type="GO" id="GO:0000820">
    <property type="term" value="P:regulation of glutamine family amino acid metabolic process"/>
    <property type="evidence" value="ECO:0007669"/>
    <property type="project" value="UniProtKB-UniRule"/>
</dbReference>
<dbReference type="GO" id="GO:0005829">
    <property type="term" value="C:cytosol"/>
    <property type="evidence" value="ECO:0007669"/>
    <property type="project" value="TreeGrafter"/>
</dbReference>
<dbReference type="GO" id="GO:0008882">
    <property type="term" value="F:[glutamate-ammonia-ligase] adenylyltransferase activity"/>
    <property type="evidence" value="ECO:0007669"/>
    <property type="project" value="UniProtKB-UniRule"/>
</dbReference>
<comment type="catalytic activity">
    <reaction evidence="7">
        <text>[glutamine synthetase]-L-tyrosine + ATP = [glutamine synthetase]-O(4)-(5'-adenylyl)-L-tyrosine + diphosphate</text>
        <dbReference type="Rhea" id="RHEA:18589"/>
        <dbReference type="Rhea" id="RHEA-COMP:10660"/>
        <dbReference type="Rhea" id="RHEA-COMP:10661"/>
        <dbReference type="ChEBI" id="CHEBI:30616"/>
        <dbReference type="ChEBI" id="CHEBI:33019"/>
        <dbReference type="ChEBI" id="CHEBI:46858"/>
        <dbReference type="ChEBI" id="CHEBI:83624"/>
        <dbReference type="EC" id="2.7.7.42"/>
    </reaction>
</comment>
<evidence type="ECO:0000256" key="5">
    <source>
        <dbReference type="ARBA" id="ARBA00022842"/>
    </source>
</evidence>
<dbReference type="Gene3D" id="3.30.460.10">
    <property type="entry name" value="Beta Polymerase, domain 2"/>
    <property type="match status" value="2"/>
</dbReference>
<feature type="region of interest" description="Adenylyl transferase" evidence="7">
    <location>
        <begin position="463"/>
        <end position="969"/>
    </location>
</feature>
<evidence type="ECO:0000256" key="6">
    <source>
        <dbReference type="ARBA" id="ARBA00023268"/>
    </source>
</evidence>
<dbReference type="InterPro" id="IPR043519">
    <property type="entry name" value="NT_sf"/>
</dbReference>
<dbReference type="Gene3D" id="1.10.4050.10">
    <property type="entry name" value="Glutamine synthase adenylyltransferase GlnE"/>
    <property type="match status" value="1"/>
</dbReference>
<dbReference type="Proteomes" id="UP000006334">
    <property type="component" value="Unassembled WGS sequence"/>
</dbReference>
<dbReference type="FunFam" id="1.20.120.330:FF:000005">
    <property type="entry name" value="Bifunctional glutamine synthetase adenylyltransferase/adenylyl-removing enzyme"/>
    <property type="match status" value="1"/>
</dbReference>
<keyword evidence="11" id="KW-1185">Reference proteome</keyword>